<feature type="region of interest" description="Disordered" evidence="1">
    <location>
        <begin position="168"/>
        <end position="191"/>
    </location>
</feature>
<dbReference type="Proteomes" id="UP000024635">
    <property type="component" value="Unassembled WGS sequence"/>
</dbReference>
<feature type="transmembrane region" description="Helical" evidence="2">
    <location>
        <begin position="88"/>
        <end position="107"/>
    </location>
</feature>
<proteinExistence type="predicted"/>
<evidence type="ECO:0000256" key="1">
    <source>
        <dbReference type="SAM" id="MobiDB-lite"/>
    </source>
</evidence>
<dbReference type="AlphaFoldDB" id="A0A016W548"/>
<evidence type="ECO:0000256" key="2">
    <source>
        <dbReference type="SAM" id="Phobius"/>
    </source>
</evidence>
<accession>A0A016W548</accession>
<comment type="caution">
    <text evidence="3">The sequence shown here is derived from an EMBL/GenBank/DDBJ whole genome shotgun (WGS) entry which is preliminary data.</text>
</comment>
<keyword evidence="2" id="KW-0812">Transmembrane</keyword>
<protein>
    <submittedName>
        <fullName evidence="3">Uncharacterized protein</fullName>
    </submittedName>
</protein>
<feature type="compositionally biased region" description="Basic and acidic residues" evidence="1">
    <location>
        <begin position="173"/>
        <end position="182"/>
    </location>
</feature>
<sequence>MCCELMRNFSPVKLATILGAITILSVKTTDSLKKKENRHNVVVSESCDGLEGSARNCRDNLAFHRIRLRKMSPDEVFWKQLHEYLEKYGATMVIVTISSGLIIGYLLHYCMNVRPLKLKLNMEKMEELADEDEMKLNNNDTFKGEATEREPKQVGVVKGTINSNVLASLRRKPPPEIRETKPPEPVPAPVQKPIFEDRLQDSTSSDVEDNDNLVVVHDSGKKRSQSLQENCSLSDRDLLHTLGKLHGKLATAQLRARTRKMQADMTAEERDDVEKLIVGLTFRLNRLHQRPKSGSQFIICGRNLQTSPPTLLVFDVAPSLVSQKAPR</sequence>
<keyword evidence="2" id="KW-1133">Transmembrane helix</keyword>
<evidence type="ECO:0000313" key="3">
    <source>
        <dbReference type="EMBL" id="EYC34417.1"/>
    </source>
</evidence>
<gene>
    <name evidence="3" type="primary">Acey_s0001.g403</name>
    <name evidence="3" type="ORF">Y032_0001g403</name>
</gene>
<dbReference type="OrthoDB" id="5983600at2759"/>
<dbReference type="EMBL" id="JARK01001337">
    <property type="protein sequence ID" value="EYC34417.1"/>
    <property type="molecule type" value="Genomic_DNA"/>
</dbReference>
<evidence type="ECO:0000313" key="4">
    <source>
        <dbReference type="Proteomes" id="UP000024635"/>
    </source>
</evidence>
<name>A0A016W548_9BILA</name>
<keyword evidence="2" id="KW-0472">Membrane</keyword>
<organism evidence="3 4">
    <name type="scientific">Ancylostoma ceylanicum</name>
    <dbReference type="NCBI Taxonomy" id="53326"/>
    <lineage>
        <taxon>Eukaryota</taxon>
        <taxon>Metazoa</taxon>
        <taxon>Ecdysozoa</taxon>
        <taxon>Nematoda</taxon>
        <taxon>Chromadorea</taxon>
        <taxon>Rhabditida</taxon>
        <taxon>Rhabditina</taxon>
        <taxon>Rhabditomorpha</taxon>
        <taxon>Strongyloidea</taxon>
        <taxon>Ancylostomatidae</taxon>
        <taxon>Ancylostomatinae</taxon>
        <taxon>Ancylostoma</taxon>
    </lineage>
</organism>
<keyword evidence="4" id="KW-1185">Reference proteome</keyword>
<reference evidence="4" key="1">
    <citation type="journal article" date="2015" name="Nat. Genet.">
        <title>The genome and transcriptome of the zoonotic hookworm Ancylostoma ceylanicum identify infection-specific gene families.</title>
        <authorList>
            <person name="Schwarz E.M."/>
            <person name="Hu Y."/>
            <person name="Antoshechkin I."/>
            <person name="Miller M.M."/>
            <person name="Sternberg P.W."/>
            <person name="Aroian R.V."/>
        </authorList>
    </citation>
    <scope>NUCLEOTIDE SEQUENCE</scope>
    <source>
        <strain evidence="4">HY135</strain>
    </source>
</reference>